<dbReference type="AlphaFoldDB" id="A0A3L8RWF4"/>
<sequence>MGTAGGRGIGADKQQADEQWWSQQIPWEDQGTRQHHMNSHWHSISSQDLRNARPGVKLKTAPSSSLL</sequence>
<protein>
    <submittedName>
        <fullName evidence="2">Uncharacterized protein</fullName>
    </submittedName>
</protein>
<reference evidence="2 3" key="1">
    <citation type="journal article" date="2018" name="Proc. R. Soc. B">
        <title>A non-coding region near Follistatin controls head colour polymorphism in the Gouldian finch.</title>
        <authorList>
            <person name="Toomey M.B."/>
            <person name="Marques C.I."/>
            <person name="Andrade P."/>
            <person name="Araujo P.M."/>
            <person name="Sabatino S."/>
            <person name="Gazda M.A."/>
            <person name="Afonso S."/>
            <person name="Lopes R.J."/>
            <person name="Corbo J.C."/>
            <person name="Carneiro M."/>
        </authorList>
    </citation>
    <scope>NUCLEOTIDE SEQUENCE [LARGE SCALE GENOMIC DNA]</scope>
    <source>
        <strain evidence="2">Red01</strain>
        <tissue evidence="2">Muscle</tissue>
    </source>
</reference>
<gene>
    <name evidence="2" type="ORF">DV515_00015475</name>
</gene>
<dbReference type="Proteomes" id="UP000276834">
    <property type="component" value="Unassembled WGS sequence"/>
</dbReference>
<organism evidence="2 3">
    <name type="scientific">Chloebia gouldiae</name>
    <name type="common">Gouldian finch</name>
    <name type="synonym">Erythrura gouldiae</name>
    <dbReference type="NCBI Taxonomy" id="44316"/>
    <lineage>
        <taxon>Eukaryota</taxon>
        <taxon>Metazoa</taxon>
        <taxon>Chordata</taxon>
        <taxon>Craniata</taxon>
        <taxon>Vertebrata</taxon>
        <taxon>Euteleostomi</taxon>
        <taxon>Archelosauria</taxon>
        <taxon>Archosauria</taxon>
        <taxon>Dinosauria</taxon>
        <taxon>Saurischia</taxon>
        <taxon>Theropoda</taxon>
        <taxon>Coelurosauria</taxon>
        <taxon>Aves</taxon>
        <taxon>Neognathae</taxon>
        <taxon>Neoaves</taxon>
        <taxon>Telluraves</taxon>
        <taxon>Australaves</taxon>
        <taxon>Passeriformes</taxon>
        <taxon>Passeroidea</taxon>
        <taxon>Passeridae</taxon>
        <taxon>Chloebia</taxon>
    </lineage>
</organism>
<evidence type="ECO:0000313" key="2">
    <source>
        <dbReference type="EMBL" id="RLV88277.1"/>
    </source>
</evidence>
<dbReference type="EMBL" id="QUSF01000186">
    <property type="protein sequence ID" value="RLV88277.1"/>
    <property type="molecule type" value="Genomic_DNA"/>
</dbReference>
<feature type="region of interest" description="Disordered" evidence="1">
    <location>
        <begin position="1"/>
        <end position="67"/>
    </location>
</feature>
<comment type="caution">
    <text evidence="2">The sequence shown here is derived from an EMBL/GenBank/DDBJ whole genome shotgun (WGS) entry which is preliminary data.</text>
</comment>
<evidence type="ECO:0000313" key="3">
    <source>
        <dbReference type="Proteomes" id="UP000276834"/>
    </source>
</evidence>
<proteinExistence type="predicted"/>
<name>A0A3L8RWF4_CHLGU</name>
<accession>A0A3L8RWF4</accession>
<feature type="compositionally biased region" description="Polar residues" evidence="1">
    <location>
        <begin position="40"/>
        <end position="49"/>
    </location>
</feature>
<evidence type="ECO:0000256" key="1">
    <source>
        <dbReference type="SAM" id="MobiDB-lite"/>
    </source>
</evidence>
<keyword evidence="3" id="KW-1185">Reference proteome</keyword>